<feature type="transmembrane region" description="Helical" evidence="1">
    <location>
        <begin position="169"/>
        <end position="193"/>
    </location>
</feature>
<name>A0A1K1T045_9BACT</name>
<evidence type="ECO:0008006" key="4">
    <source>
        <dbReference type="Google" id="ProtNLM"/>
    </source>
</evidence>
<reference evidence="2 3" key="1">
    <citation type="submission" date="2016-11" db="EMBL/GenBank/DDBJ databases">
        <authorList>
            <person name="Jaros S."/>
            <person name="Januszkiewicz K."/>
            <person name="Wedrychowicz H."/>
        </authorList>
    </citation>
    <scope>NUCLEOTIDE SEQUENCE [LARGE SCALE GENOMIC DNA]</scope>
    <source>
        <strain evidence="2 3">DSM 784</strain>
    </source>
</reference>
<gene>
    <name evidence="2" type="ORF">SAMN05661012_06521</name>
</gene>
<dbReference type="STRING" id="1004.SAMN05661012_06521"/>
<accession>A0A1K1T045</accession>
<dbReference type="EMBL" id="FPIZ01000044">
    <property type="protein sequence ID" value="SFW89923.1"/>
    <property type="molecule type" value="Genomic_DNA"/>
</dbReference>
<organism evidence="2 3">
    <name type="scientific">Chitinophaga sancti</name>
    <dbReference type="NCBI Taxonomy" id="1004"/>
    <lineage>
        <taxon>Bacteria</taxon>
        <taxon>Pseudomonadati</taxon>
        <taxon>Bacteroidota</taxon>
        <taxon>Chitinophagia</taxon>
        <taxon>Chitinophagales</taxon>
        <taxon>Chitinophagaceae</taxon>
        <taxon>Chitinophaga</taxon>
    </lineage>
</organism>
<protein>
    <recommendedName>
        <fullName evidence="4">Dolichyl-phosphate-mannose-protein mannosyltransferase</fullName>
    </recommendedName>
</protein>
<feature type="transmembrane region" description="Helical" evidence="1">
    <location>
        <begin position="122"/>
        <end position="139"/>
    </location>
</feature>
<feature type="transmembrane region" description="Helical" evidence="1">
    <location>
        <begin position="359"/>
        <end position="376"/>
    </location>
</feature>
<feature type="transmembrane region" description="Helical" evidence="1">
    <location>
        <begin position="426"/>
        <end position="444"/>
    </location>
</feature>
<feature type="transmembrane region" description="Helical" evidence="1">
    <location>
        <begin position="90"/>
        <end position="110"/>
    </location>
</feature>
<dbReference type="AlphaFoldDB" id="A0A1K1T045"/>
<proteinExistence type="predicted"/>
<feature type="transmembrane region" description="Helical" evidence="1">
    <location>
        <begin position="482"/>
        <end position="502"/>
    </location>
</feature>
<keyword evidence="1" id="KW-1133">Transmembrane helix</keyword>
<feature type="transmembrane region" description="Helical" evidence="1">
    <location>
        <begin position="205"/>
        <end position="223"/>
    </location>
</feature>
<dbReference type="Proteomes" id="UP000183788">
    <property type="component" value="Unassembled WGS sequence"/>
</dbReference>
<feature type="transmembrane region" description="Helical" evidence="1">
    <location>
        <begin position="25"/>
        <end position="41"/>
    </location>
</feature>
<keyword evidence="1" id="KW-0472">Membrane</keyword>
<feature type="transmembrane region" description="Helical" evidence="1">
    <location>
        <begin position="456"/>
        <end position="476"/>
    </location>
</feature>
<keyword evidence="1" id="KW-0812">Transmembrane</keyword>
<evidence type="ECO:0000313" key="3">
    <source>
        <dbReference type="Proteomes" id="UP000183788"/>
    </source>
</evidence>
<sequence>MNDLLSGAKDQDSISILQLLKCNRIYLILSLLISIIGWILFKHCYPYPFLTYDSYLYLEIASKNSTVSNWPIGYPKFIHIISSLSNSTNLIVSIQFFTLQISLIIFFLTIKITFALRKIFSILLFLCLFINPIFIFTSNHILSDPLFIAFTIFWYSQLIWIIKGCNKYVIFFNAITLFFAFIFRYNAIYYPIINILTILLSSLTTRLKLVAILLSILLPYTFIQYTKSEFEKITGIKQYSYISGWKLASNALYIYHNVYKKYPTNTSEKFKVLDSLARNYFNENKNDFFDLKNVDSDPTLGSWFIVKVDAPLMEYMHYIKNDNFKNNEWENFEVENMAPLGPFFKDYGYYMIRKYPLAYLKYIIYPDLLSYLYPFSENLTNNYEPFSLWPDRHGEIAKTTLNLSKLNIRGKYMKLRYDLLNPFPTIFYYIHLFYLLILLCFLFGGSNRNLSRDKTLIISILNIICLTNFLFVILIHTSAIRYEVFIIFLELGLGITMAHFFSDQIKTLKFKKCS</sequence>
<evidence type="ECO:0000256" key="1">
    <source>
        <dbReference type="SAM" id="Phobius"/>
    </source>
</evidence>
<feature type="transmembrane region" description="Helical" evidence="1">
    <location>
        <begin position="145"/>
        <end position="162"/>
    </location>
</feature>
<evidence type="ECO:0000313" key="2">
    <source>
        <dbReference type="EMBL" id="SFW89923.1"/>
    </source>
</evidence>